<comment type="caution">
    <text evidence="3">The sequence shown here is derived from an EMBL/GenBank/DDBJ whole genome shotgun (WGS) entry which is preliminary data.</text>
</comment>
<dbReference type="Proteomes" id="UP001465755">
    <property type="component" value="Unassembled WGS sequence"/>
</dbReference>
<accession>A0AAW1PQF5</accession>
<feature type="transmembrane region" description="Helical" evidence="2">
    <location>
        <begin position="105"/>
        <end position="122"/>
    </location>
</feature>
<dbReference type="AlphaFoldDB" id="A0AAW1PQF5"/>
<evidence type="ECO:0000313" key="4">
    <source>
        <dbReference type="Proteomes" id="UP001465755"/>
    </source>
</evidence>
<organism evidence="3 4">
    <name type="scientific">Symbiochloris irregularis</name>
    <dbReference type="NCBI Taxonomy" id="706552"/>
    <lineage>
        <taxon>Eukaryota</taxon>
        <taxon>Viridiplantae</taxon>
        <taxon>Chlorophyta</taxon>
        <taxon>core chlorophytes</taxon>
        <taxon>Trebouxiophyceae</taxon>
        <taxon>Trebouxiales</taxon>
        <taxon>Trebouxiaceae</taxon>
        <taxon>Symbiochloris</taxon>
    </lineage>
</organism>
<keyword evidence="2" id="KW-1133">Transmembrane helix</keyword>
<proteinExistence type="predicted"/>
<gene>
    <name evidence="3" type="ORF">WJX73_007057</name>
</gene>
<sequence length="123" mass="13921">MFCFTGISPILSKRVRGLSALSRPSAVFVEGKRAFTHSPQRSRVLSRTVPKASSQQPETQPEADPLIETAKSYNGPLADQLLWLVHHFPLVWAILYFLWRQIPGVLLVYSSLLLWRLLFVGFA</sequence>
<dbReference type="EMBL" id="JALJOQ010000010">
    <property type="protein sequence ID" value="KAK9811995.1"/>
    <property type="molecule type" value="Genomic_DNA"/>
</dbReference>
<name>A0AAW1PQF5_9CHLO</name>
<evidence type="ECO:0000256" key="1">
    <source>
        <dbReference type="SAM" id="MobiDB-lite"/>
    </source>
</evidence>
<reference evidence="3 4" key="1">
    <citation type="journal article" date="2024" name="Nat. Commun.">
        <title>Phylogenomics reveals the evolutionary origins of lichenization in chlorophyte algae.</title>
        <authorList>
            <person name="Puginier C."/>
            <person name="Libourel C."/>
            <person name="Otte J."/>
            <person name="Skaloud P."/>
            <person name="Haon M."/>
            <person name="Grisel S."/>
            <person name="Petersen M."/>
            <person name="Berrin J.G."/>
            <person name="Delaux P.M."/>
            <person name="Dal Grande F."/>
            <person name="Keller J."/>
        </authorList>
    </citation>
    <scope>NUCLEOTIDE SEQUENCE [LARGE SCALE GENOMIC DNA]</scope>
    <source>
        <strain evidence="3 4">SAG 2036</strain>
    </source>
</reference>
<keyword evidence="4" id="KW-1185">Reference proteome</keyword>
<protein>
    <submittedName>
        <fullName evidence="3">Uncharacterized protein</fullName>
    </submittedName>
</protein>
<evidence type="ECO:0000256" key="2">
    <source>
        <dbReference type="SAM" id="Phobius"/>
    </source>
</evidence>
<feature type="region of interest" description="Disordered" evidence="1">
    <location>
        <begin position="39"/>
        <end position="63"/>
    </location>
</feature>
<evidence type="ECO:0000313" key="3">
    <source>
        <dbReference type="EMBL" id="KAK9811995.1"/>
    </source>
</evidence>
<keyword evidence="2" id="KW-0812">Transmembrane</keyword>
<keyword evidence="2" id="KW-0472">Membrane</keyword>
<feature type="compositionally biased region" description="Polar residues" evidence="1">
    <location>
        <begin position="39"/>
        <end position="59"/>
    </location>
</feature>